<dbReference type="InterPro" id="IPR005334">
    <property type="entry name" value="Tctex-1-like"/>
</dbReference>
<accession>A0AAN8EQF1</accession>
<dbReference type="PANTHER" id="PTHR21255:SF4">
    <property type="entry name" value="DYNEIN LIGHT CHAIN TCTEX-TYPE"/>
    <property type="match status" value="1"/>
</dbReference>
<organism evidence="2 3">
    <name type="scientific">Knufia fluminis</name>
    <dbReference type="NCBI Taxonomy" id="191047"/>
    <lineage>
        <taxon>Eukaryota</taxon>
        <taxon>Fungi</taxon>
        <taxon>Dikarya</taxon>
        <taxon>Ascomycota</taxon>
        <taxon>Pezizomycotina</taxon>
        <taxon>Eurotiomycetes</taxon>
        <taxon>Chaetothyriomycetidae</taxon>
        <taxon>Chaetothyriales</taxon>
        <taxon>Trichomeriaceae</taxon>
        <taxon>Knufia</taxon>
    </lineage>
</organism>
<dbReference type="Gene3D" id="3.30.1140.40">
    <property type="entry name" value="Tctex-1"/>
    <property type="match status" value="1"/>
</dbReference>
<proteinExistence type="predicted"/>
<dbReference type="PANTHER" id="PTHR21255">
    <property type="entry name" value="T-COMPLEX-ASSOCIATED-TESTIS-EXPRESSED 1/ DYNEIN LIGHT CHAIN"/>
    <property type="match status" value="1"/>
</dbReference>
<sequence length="343" mass="38590">MATLLRKSRSIISARADHNGHVNNEVQPPLPQRDSGAGLFQQFSSIRNRRRSRIDLTTAVESEQSAAARQQREEQLQKQHSLIQLRRRLVRKASTFNLHTRHRSSPQKDLEKYRRTETILQREQSAASDSEASQITTVPVRRYTLPAIYDEKPLPQPEPEPIDFLISKAQLEILKAQDELAARYPSYREKHYEGLGVWAKMATPGAEPPLPYEKLKQITVDACDKALNSTTSYDHSKTESWNTTIINTILSELVGETGATTSNGSSTSAPQSKFKFVVNSTIVQHKSSNVDETTGRGQGRRGMHSAAGAYWNNEKDGMWSFKYEAAEKMGLDVVVGIVWIWVG</sequence>
<dbReference type="GO" id="GO:0045505">
    <property type="term" value="F:dynein intermediate chain binding"/>
    <property type="evidence" value="ECO:0007669"/>
    <property type="project" value="TreeGrafter"/>
</dbReference>
<reference evidence="2 3" key="1">
    <citation type="submission" date="2022-12" db="EMBL/GenBank/DDBJ databases">
        <title>Genomic features and morphological characterization of a novel Knufia sp. strain isolated from spacecraft assembly facility.</title>
        <authorList>
            <person name="Teixeira M."/>
            <person name="Chander A.M."/>
            <person name="Stajich J.E."/>
            <person name="Venkateswaran K."/>
        </authorList>
    </citation>
    <scope>NUCLEOTIDE SEQUENCE [LARGE SCALE GENOMIC DNA]</scope>
    <source>
        <strain evidence="2 3">FJI-L2-BK-P2</strain>
    </source>
</reference>
<keyword evidence="3" id="KW-1185">Reference proteome</keyword>
<dbReference type="GO" id="GO:0007018">
    <property type="term" value="P:microtubule-based movement"/>
    <property type="evidence" value="ECO:0007669"/>
    <property type="project" value="TreeGrafter"/>
</dbReference>
<dbReference type="InterPro" id="IPR038586">
    <property type="entry name" value="Tctex-1-like_sf"/>
</dbReference>
<comment type="caution">
    <text evidence="2">The sequence shown here is derived from an EMBL/GenBank/DDBJ whole genome shotgun (WGS) entry which is preliminary data.</text>
</comment>
<dbReference type="Pfam" id="PF03645">
    <property type="entry name" value="Tctex-1"/>
    <property type="match status" value="1"/>
</dbReference>
<dbReference type="AlphaFoldDB" id="A0AAN8EQF1"/>
<evidence type="ECO:0000313" key="3">
    <source>
        <dbReference type="Proteomes" id="UP001316803"/>
    </source>
</evidence>
<dbReference type="EMBL" id="JAKLMC020000004">
    <property type="protein sequence ID" value="KAK5956513.1"/>
    <property type="molecule type" value="Genomic_DNA"/>
</dbReference>
<evidence type="ECO:0000313" key="2">
    <source>
        <dbReference type="EMBL" id="KAK5956513.1"/>
    </source>
</evidence>
<dbReference type="GO" id="GO:0005737">
    <property type="term" value="C:cytoplasm"/>
    <property type="evidence" value="ECO:0007669"/>
    <property type="project" value="TreeGrafter"/>
</dbReference>
<evidence type="ECO:0000256" key="1">
    <source>
        <dbReference type="SAM" id="MobiDB-lite"/>
    </source>
</evidence>
<name>A0AAN8EQF1_9EURO</name>
<protein>
    <submittedName>
        <fullName evidence="2">Uncharacterized protein</fullName>
    </submittedName>
</protein>
<feature type="region of interest" description="Disordered" evidence="1">
    <location>
        <begin position="15"/>
        <end position="37"/>
    </location>
</feature>
<dbReference type="CDD" id="cd21456">
    <property type="entry name" value="DLC-like_SpDlc1-like"/>
    <property type="match status" value="1"/>
</dbReference>
<gene>
    <name evidence="2" type="ORF">OHC33_001998</name>
</gene>
<dbReference type="Proteomes" id="UP001316803">
    <property type="component" value="Unassembled WGS sequence"/>
</dbReference>
<dbReference type="GO" id="GO:0005868">
    <property type="term" value="C:cytoplasmic dynein complex"/>
    <property type="evidence" value="ECO:0007669"/>
    <property type="project" value="TreeGrafter"/>
</dbReference>